<evidence type="ECO:0000259" key="1">
    <source>
        <dbReference type="SMART" id="SM01235"/>
    </source>
</evidence>
<feature type="domain" description="Haem-binding" evidence="1">
    <location>
        <begin position="12"/>
        <end position="146"/>
    </location>
</feature>
<dbReference type="EMBL" id="AP029612">
    <property type="protein sequence ID" value="BFG71520.1"/>
    <property type="molecule type" value="Genomic_DNA"/>
</dbReference>
<accession>A0AAT9GLP7</accession>
<evidence type="ECO:0000313" key="2">
    <source>
        <dbReference type="EMBL" id="BFG71520.1"/>
    </source>
</evidence>
<sequence length="163" mass="19081">MKIIKKILWVLLIALVVIQFIRPEANASTDTSGNIKNLYAVPENVDAILVKACNDCHSNNTVYPWYSKIQPVAWWLDDHIKEGKSHLNFDAYTSYNLRRQYHKMEEVIEQVKENEMPLNSYTWVHKDAKLTNDERVVLTNWAQSVMDTMKAKYPLDSLIRKKK</sequence>
<reference evidence="2" key="1">
    <citation type="submission" date="2024-02" db="EMBL/GenBank/DDBJ databases">
        <title>Sediminibacterium planktonica sp. nov. and Sediminibacterium longus sp. nov., isolated from surface lake and river water.</title>
        <authorList>
            <person name="Watanabe K."/>
            <person name="Takemine S."/>
            <person name="Ishii Y."/>
            <person name="Ogata Y."/>
            <person name="Shindo C."/>
            <person name="Suda W."/>
        </authorList>
    </citation>
    <scope>NUCLEOTIDE SEQUENCE</scope>
    <source>
        <strain evidence="2">KACHI17</strain>
    </source>
</reference>
<dbReference type="SMART" id="SM01235">
    <property type="entry name" value="Haem_bd"/>
    <property type="match status" value="1"/>
</dbReference>
<dbReference type="AlphaFoldDB" id="A0AAT9GLP7"/>
<dbReference type="RefSeq" id="WP_353549149.1">
    <property type="nucleotide sequence ID" value="NZ_AP029612.1"/>
</dbReference>
<name>A0AAT9GLP7_9BACT</name>
<dbReference type="InterPro" id="IPR025992">
    <property type="entry name" value="Haem-bd"/>
</dbReference>
<protein>
    <submittedName>
        <fullName evidence="2">Heme-binding domain-containing protein</fullName>
    </submittedName>
</protein>
<proteinExistence type="predicted"/>
<dbReference type="Pfam" id="PF14376">
    <property type="entry name" value="Haem_bd"/>
    <property type="match status" value="1"/>
</dbReference>
<gene>
    <name evidence="2" type="ORF">KACHI17_24010</name>
</gene>
<organism evidence="2">
    <name type="scientific">Sediminibacterium sp. KACHI17</name>
    <dbReference type="NCBI Taxonomy" id="1751071"/>
    <lineage>
        <taxon>Bacteria</taxon>
        <taxon>Pseudomonadati</taxon>
        <taxon>Bacteroidota</taxon>
        <taxon>Chitinophagia</taxon>
        <taxon>Chitinophagales</taxon>
        <taxon>Chitinophagaceae</taxon>
        <taxon>Sediminibacterium</taxon>
    </lineage>
</organism>